<dbReference type="SUPFAM" id="SSF53850">
    <property type="entry name" value="Periplasmic binding protein-like II"/>
    <property type="match status" value="1"/>
</dbReference>
<dbReference type="Gene3D" id="3.40.190.10">
    <property type="entry name" value="Periplasmic binding protein-like II"/>
    <property type="match status" value="2"/>
</dbReference>
<dbReference type="Pfam" id="PF12974">
    <property type="entry name" value="Phosphonate-bd"/>
    <property type="match status" value="1"/>
</dbReference>
<dbReference type="OrthoDB" id="9802896at2"/>
<comment type="caution">
    <text evidence="4">The sequence shown here is derived from an EMBL/GenBank/DDBJ whole genome shotgun (WGS) entry which is preliminary data.</text>
</comment>
<proteinExistence type="inferred from homology"/>
<sequence>MLTLTRRGLAAALVSLALVPPLFAQEWKTEYPELTIGISSGENETDAIARTQPYADYLSRELGVPVNIVRGTDYAAVIEAMRSGHVQFASVGPAAYALARKVMGEDIAPVAVTLDQDGNLGYYSVIAVRADSPYQSLEDIKGKSFAFADPNSASGYAVPSYYLSTELKTSADDYFGEVAFSGGHEQSVMALVNGTFEAVATHWRNETAGNIQTMEKKGLIPAGSTRIIWKSPVIPNTPVMMLTTLPQELQDAFKTALMAFPEKDPEGFAIYSNGTSSGYVEAKHEDYLDLVAITEFNAEERRKNGN</sequence>
<dbReference type="NCBIfam" id="TIGR01098">
    <property type="entry name" value="3A0109s03R"/>
    <property type="match status" value="1"/>
</dbReference>
<keyword evidence="2 3" id="KW-0732">Signal</keyword>
<dbReference type="NCBIfam" id="TIGR03431">
    <property type="entry name" value="PhnD"/>
    <property type="match status" value="1"/>
</dbReference>
<dbReference type="CDD" id="cd01071">
    <property type="entry name" value="PBP2_PhnD_like"/>
    <property type="match status" value="1"/>
</dbReference>
<evidence type="ECO:0000313" key="5">
    <source>
        <dbReference type="Proteomes" id="UP000028981"/>
    </source>
</evidence>
<evidence type="ECO:0000256" key="2">
    <source>
        <dbReference type="ARBA" id="ARBA00022729"/>
    </source>
</evidence>
<comment type="similarity">
    <text evidence="1">Belongs to the phosphate/phosphite/phosphonate binding protein family.</text>
</comment>
<dbReference type="PANTHER" id="PTHR35841">
    <property type="entry name" value="PHOSPHONATES-BINDING PERIPLASMIC PROTEIN"/>
    <property type="match status" value="1"/>
</dbReference>
<dbReference type="PANTHER" id="PTHR35841:SF1">
    <property type="entry name" value="PHOSPHONATES-BINDING PERIPLASMIC PROTEIN"/>
    <property type="match status" value="1"/>
</dbReference>
<name>A0A087LZC3_9HYPH</name>
<gene>
    <name evidence="4" type="ORF">JP75_17915</name>
</gene>
<dbReference type="GO" id="GO:0043190">
    <property type="term" value="C:ATP-binding cassette (ABC) transporter complex"/>
    <property type="evidence" value="ECO:0007669"/>
    <property type="project" value="InterPro"/>
</dbReference>
<protein>
    <recommendedName>
        <fullName evidence="6">Phosphonate ABC transporter substrate-binding protein</fullName>
    </recommendedName>
</protein>
<dbReference type="Proteomes" id="UP000028981">
    <property type="component" value="Unassembled WGS sequence"/>
</dbReference>
<evidence type="ECO:0000256" key="3">
    <source>
        <dbReference type="SAM" id="SignalP"/>
    </source>
</evidence>
<dbReference type="STRING" id="46914.JP75_17915"/>
<feature type="chain" id="PRO_5001825752" description="Phosphonate ABC transporter substrate-binding protein" evidence="3">
    <location>
        <begin position="25"/>
        <end position="306"/>
    </location>
</feature>
<dbReference type="RefSeq" id="WP_035085490.1">
    <property type="nucleotide sequence ID" value="NZ_JQGC01000017.1"/>
</dbReference>
<dbReference type="AlphaFoldDB" id="A0A087LZC3"/>
<dbReference type="EMBL" id="JQGC01000017">
    <property type="protein sequence ID" value="KFL29976.1"/>
    <property type="molecule type" value="Genomic_DNA"/>
</dbReference>
<dbReference type="InterPro" id="IPR005770">
    <property type="entry name" value="PhnD"/>
</dbReference>
<evidence type="ECO:0000313" key="4">
    <source>
        <dbReference type="EMBL" id="KFL29976.1"/>
    </source>
</evidence>
<keyword evidence="5" id="KW-1185">Reference proteome</keyword>
<dbReference type="InterPro" id="IPR017797">
    <property type="entry name" value="Phosphnate-bd"/>
</dbReference>
<evidence type="ECO:0008006" key="6">
    <source>
        <dbReference type="Google" id="ProtNLM"/>
    </source>
</evidence>
<reference evidence="4 5" key="1">
    <citation type="submission" date="2014-08" db="EMBL/GenBank/DDBJ databases">
        <authorList>
            <person name="Hassan Y.I."/>
            <person name="Lepp D."/>
            <person name="Zhou T."/>
        </authorList>
    </citation>
    <scope>NUCLEOTIDE SEQUENCE [LARGE SCALE GENOMIC DNA]</scope>
    <source>
        <strain evidence="4 5">IFO13584</strain>
    </source>
</reference>
<organism evidence="4 5">
    <name type="scientific">Devosia riboflavina</name>
    <dbReference type="NCBI Taxonomy" id="46914"/>
    <lineage>
        <taxon>Bacteria</taxon>
        <taxon>Pseudomonadati</taxon>
        <taxon>Pseudomonadota</taxon>
        <taxon>Alphaproteobacteria</taxon>
        <taxon>Hyphomicrobiales</taxon>
        <taxon>Devosiaceae</taxon>
        <taxon>Devosia</taxon>
    </lineage>
</organism>
<dbReference type="GO" id="GO:0015716">
    <property type="term" value="P:organic phosphonate transport"/>
    <property type="evidence" value="ECO:0007669"/>
    <property type="project" value="InterPro"/>
</dbReference>
<accession>A0A087LZC3</accession>
<dbReference type="GO" id="GO:0055085">
    <property type="term" value="P:transmembrane transport"/>
    <property type="evidence" value="ECO:0007669"/>
    <property type="project" value="InterPro"/>
</dbReference>
<evidence type="ECO:0000256" key="1">
    <source>
        <dbReference type="ARBA" id="ARBA00007162"/>
    </source>
</evidence>
<feature type="signal peptide" evidence="3">
    <location>
        <begin position="1"/>
        <end position="24"/>
    </location>
</feature>